<reference evidence="2 3" key="1">
    <citation type="submission" date="2013-02" db="EMBL/GenBank/DDBJ databases">
        <title>The Genome Annotation of Plasmodium falciparum FCH/4.</title>
        <authorList>
            <consortium name="The Broad Institute Genome Sequencing Platform"/>
            <consortium name="The Broad Institute Genome Sequencing Center for Infectious Disease"/>
            <person name="Neafsey D."/>
            <person name="Hoffman S."/>
            <person name="Volkman S."/>
            <person name="Rosenthal P."/>
            <person name="Walker B."/>
            <person name="Young S.K."/>
            <person name="Zeng Q."/>
            <person name="Gargeya S."/>
            <person name="Fitzgerald M."/>
            <person name="Haas B."/>
            <person name="Abouelleil A."/>
            <person name="Allen A.W."/>
            <person name="Alvarado L."/>
            <person name="Arachchi H.M."/>
            <person name="Berlin A.M."/>
            <person name="Chapman S.B."/>
            <person name="Gainer-Dewar J."/>
            <person name="Goldberg J."/>
            <person name="Griggs A."/>
            <person name="Gujja S."/>
            <person name="Hansen M."/>
            <person name="Howarth C."/>
            <person name="Imamovic A."/>
            <person name="Ireland A."/>
            <person name="Larimer J."/>
            <person name="McCowan C."/>
            <person name="Murphy C."/>
            <person name="Pearson M."/>
            <person name="Poon T.W."/>
            <person name="Priest M."/>
            <person name="Roberts A."/>
            <person name="Saif S."/>
            <person name="Shea T."/>
            <person name="Sisk P."/>
            <person name="Sykes S."/>
            <person name="Wortman J."/>
            <person name="Nusbaum C."/>
            <person name="Birren B."/>
        </authorList>
    </citation>
    <scope>NUCLEOTIDE SEQUENCE [LARGE SCALE GENOMIC DNA]</scope>
    <source>
        <strain evidence="2 3">FCH/4</strain>
    </source>
</reference>
<sequence length="302" mass="36108">MNQYDMNVLINEDIQCEDVEKENKRKIANDLVKNYCLLKELNLLSTIKNEYKEIVHTRKNVAYNSDNIIYASKCIMEYMELKKQNELKIKEEEEQQQMQIQVKKEKEKYSHENKKENILNDNEIVNIMNVLNKNELNLFIYAKNIMECDKVHNFGMFNNPLNINYLDIPEIKQNHNGTHLEELIKLLISNYNNSLNIIKMQQNVINNFIFYTHNLLTNNKMLIQKNHKLIQTISVPKELKNNVSDKDQIKFKLPFTQENNISSLFKIQIDLYRKHIKHLYNVNDDLKKYLSVFNDQNKYANN</sequence>
<dbReference type="Proteomes" id="UP000030656">
    <property type="component" value="Unassembled WGS sequence"/>
</dbReference>
<evidence type="ECO:0000313" key="3">
    <source>
        <dbReference type="Proteomes" id="UP000030656"/>
    </source>
</evidence>
<dbReference type="OrthoDB" id="375964at2759"/>
<proteinExistence type="predicted"/>
<protein>
    <submittedName>
        <fullName evidence="2">Uncharacterized protein</fullName>
    </submittedName>
</protein>
<reference evidence="2 3" key="2">
    <citation type="submission" date="2013-02" db="EMBL/GenBank/DDBJ databases">
        <title>The Genome Sequence of Plasmodium falciparum FCH/4.</title>
        <authorList>
            <consortium name="The Broad Institute Genome Sequencing Platform"/>
            <consortium name="The Broad Institute Genome Sequencing Center for Infectious Disease"/>
            <person name="Neafsey D."/>
            <person name="Cheeseman I."/>
            <person name="Volkman S."/>
            <person name="Adams J."/>
            <person name="Walker B."/>
            <person name="Young S.K."/>
            <person name="Zeng Q."/>
            <person name="Gargeya S."/>
            <person name="Fitzgerald M."/>
            <person name="Haas B."/>
            <person name="Abouelleil A."/>
            <person name="Alvarado L."/>
            <person name="Arachchi H.M."/>
            <person name="Berlin A.M."/>
            <person name="Chapman S.B."/>
            <person name="Dewar J."/>
            <person name="Goldberg J."/>
            <person name="Griggs A."/>
            <person name="Gujja S."/>
            <person name="Hansen M."/>
            <person name="Howarth C."/>
            <person name="Imamovic A."/>
            <person name="Larimer J."/>
            <person name="McCowan C."/>
            <person name="Murphy C."/>
            <person name="Neiman D."/>
            <person name="Pearson M."/>
            <person name="Priest M."/>
            <person name="Roberts A."/>
            <person name="Saif S."/>
            <person name="Shea T."/>
            <person name="Sisk P."/>
            <person name="Sykes S."/>
            <person name="Wortman J."/>
            <person name="Nusbaum C."/>
            <person name="Birren B."/>
        </authorList>
    </citation>
    <scope>NUCLEOTIDE SEQUENCE [LARGE SCALE GENOMIC DNA]</scope>
    <source>
        <strain evidence="2 3">FCH/4</strain>
    </source>
</reference>
<evidence type="ECO:0000256" key="1">
    <source>
        <dbReference type="SAM" id="Coils"/>
    </source>
</evidence>
<feature type="coiled-coil region" evidence="1">
    <location>
        <begin position="75"/>
        <end position="108"/>
    </location>
</feature>
<dbReference type="SMR" id="A0A024VNM3"/>
<keyword evidence="1" id="KW-0175">Coiled coil</keyword>
<organism evidence="2 3">
    <name type="scientific">Plasmodium falciparum FCH/4</name>
    <dbReference type="NCBI Taxonomy" id="1036724"/>
    <lineage>
        <taxon>Eukaryota</taxon>
        <taxon>Sar</taxon>
        <taxon>Alveolata</taxon>
        <taxon>Apicomplexa</taxon>
        <taxon>Aconoidasida</taxon>
        <taxon>Haemosporida</taxon>
        <taxon>Plasmodiidae</taxon>
        <taxon>Plasmodium</taxon>
        <taxon>Plasmodium (Laverania)</taxon>
    </lineage>
</organism>
<evidence type="ECO:0000313" key="2">
    <source>
        <dbReference type="EMBL" id="ETW29491.1"/>
    </source>
</evidence>
<dbReference type="EMBL" id="KI927962">
    <property type="protein sequence ID" value="ETW29491.1"/>
    <property type="molecule type" value="Genomic_DNA"/>
</dbReference>
<accession>A0A024VNM3</accession>
<dbReference type="AlphaFoldDB" id="A0A024VNM3"/>
<gene>
    <name evidence="2" type="ORF">PFFCH_03062</name>
</gene>
<name>A0A024VNM3_PLAFA</name>